<sequence length="287" mass="33389">MTAVIHKPISQLKITWPVLPDDFILPDDPVENIEHPLIANGLRQSVVDCPELIENALMVSNFALCAAVDDRTICKGPDWMYVRPVQPWPHNYPRRSYTPHTEGTVPSVVMEFLSATYGDEYSVEHTEEIGKWFFYEQVIKVPRYVIFRPHTGRIEVYALESERYNNQEPDENGRYLIPGLDLFLGVWVGTREGRTGNWLRWWNRAGELLLWPEERAEAERQRAEAQSQRAEAERQRAEAERQRAEAERQRAEAQSQEKELVQTLLEQERQRNQELLARLAALGIDPE</sequence>
<keyword evidence="3" id="KW-0378">Hydrolase</keyword>
<evidence type="ECO:0000259" key="2">
    <source>
        <dbReference type="Pfam" id="PF05685"/>
    </source>
</evidence>
<keyword evidence="4" id="KW-1185">Reference proteome</keyword>
<evidence type="ECO:0000313" key="3">
    <source>
        <dbReference type="EMBL" id="MEK0184951.1"/>
    </source>
</evidence>
<accession>A0ABU8YL28</accession>
<dbReference type="InterPro" id="IPR008538">
    <property type="entry name" value="Uma2"/>
</dbReference>
<protein>
    <submittedName>
        <fullName evidence="3">Uma2 family endonuclease</fullName>
    </submittedName>
</protein>
<keyword evidence="3" id="KW-0255">Endonuclease</keyword>
<organism evidence="3 4">
    <name type="scientific">Microcoleus anatoxicus PTRS2</name>
    <dbReference type="NCBI Taxonomy" id="2705321"/>
    <lineage>
        <taxon>Bacteria</taxon>
        <taxon>Bacillati</taxon>
        <taxon>Cyanobacteriota</taxon>
        <taxon>Cyanophyceae</taxon>
        <taxon>Oscillatoriophycideae</taxon>
        <taxon>Oscillatoriales</taxon>
        <taxon>Microcoleaceae</taxon>
        <taxon>Microcoleus</taxon>
        <taxon>Microcoleus anatoxicus</taxon>
    </lineage>
</organism>
<proteinExistence type="predicted"/>
<name>A0ABU8YL28_9CYAN</name>
<evidence type="ECO:0000256" key="1">
    <source>
        <dbReference type="SAM" id="MobiDB-lite"/>
    </source>
</evidence>
<dbReference type="Pfam" id="PF05685">
    <property type="entry name" value="Uma2"/>
    <property type="match status" value="1"/>
</dbReference>
<keyword evidence="3" id="KW-0540">Nuclease</keyword>
<dbReference type="InterPro" id="IPR012296">
    <property type="entry name" value="Nuclease_put_TT1808"/>
</dbReference>
<dbReference type="PANTHER" id="PTHR33352:SF3">
    <property type="entry name" value="SLR1612 PROTEIN"/>
    <property type="match status" value="1"/>
</dbReference>
<feature type="region of interest" description="Disordered" evidence="1">
    <location>
        <begin position="221"/>
        <end position="259"/>
    </location>
</feature>
<dbReference type="PANTHER" id="PTHR33352">
    <property type="entry name" value="SLR1095 PROTEIN"/>
    <property type="match status" value="1"/>
</dbReference>
<dbReference type="Proteomes" id="UP001384579">
    <property type="component" value="Unassembled WGS sequence"/>
</dbReference>
<evidence type="ECO:0000313" key="4">
    <source>
        <dbReference type="Proteomes" id="UP001384579"/>
    </source>
</evidence>
<feature type="compositionally biased region" description="Basic and acidic residues" evidence="1">
    <location>
        <begin position="230"/>
        <end position="259"/>
    </location>
</feature>
<feature type="domain" description="Putative restriction endonuclease" evidence="2">
    <location>
        <begin position="76"/>
        <end position="182"/>
    </location>
</feature>
<comment type="caution">
    <text evidence="3">The sequence shown here is derived from an EMBL/GenBank/DDBJ whole genome shotgun (WGS) entry which is preliminary data.</text>
</comment>
<reference evidence="3 4" key="1">
    <citation type="journal article" date="2020" name="Harmful Algae">
        <title>Molecular and morphological characterization of a novel dihydroanatoxin-a producing Microcoleus species (cyanobacteria) from the Russian River, California, USA.</title>
        <authorList>
            <person name="Conklin K.Y."/>
            <person name="Stancheva R."/>
            <person name="Otten T.G."/>
            <person name="Fadness R."/>
            <person name="Boyer G.L."/>
            <person name="Read B."/>
            <person name="Zhang X."/>
            <person name="Sheath R.G."/>
        </authorList>
    </citation>
    <scope>NUCLEOTIDE SEQUENCE [LARGE SCALE GENOMIC DNA]</scope>
    <source>
        <strain evidence="3 4">PTRS2</strain>
    </source>
</reference>
<dbReference type="RefSeq" id="WP_340523021.1">
    <property type="nucleotide sequence ID" value="NZ_JBBLXS010000084.1"/>
</dbReference>
<dbReference type="EMBL" id="JBBLXS010000084">
    <property type="protein sequence ID" value="MEK0184951.1"/>
    <property type="molecule type" value="Genomic_DNA"/>
</dbReference>
<gene>
    <name evidence="3" type="ORF">WMG39_08770</name>
</gene>
<dbReference type="GO" id="GO:0004519">
    <property type="term" value="F:endonuclease activity"/>
    <property type="evidence" value="ECO:0007669"/>
    <property type="project" value="UniProtKB-KW"/>
</dbReference>
<dbReference type="Gene3D" id="3.90.1570.10">
    <property type="entry name" value="tt1808, chain A"/>
    <property type="match status" value="1"/>
</dbReference>